<reference evidence="2 3" key="1">
    <citation type="journal article" date="2019" name="Emerg. Microbes Infect.">
        <title>Comprehensive subspecies identification of 175 nontuberculous mycobacteria species based on 7547 genomic profiles.</title>
        <authorList>
            <person name="Matsumoto Y."/>
            <person name="Kinjo T."/>
            <person name="Motooka D."/>
            <person name="Nabeya D."/>
            <person name="Jung N."/>
            <person name="Uechi K."/>
            <person name="Horii T."/>
            <person name="Iida T."/>
            <person name="Fujita J."/>
            <person name="Nakamura S."/>
        </authorList>
    </citation>
    <scope>NUCLEOTIDE SEQUENCE [LARGE SCALE GENOMIC DNA]</scope>
    <source>
        <strain evidence="2 3">JCM 6376</strain>
    </source>
</reference>
<dbReference type="KEGG" id="maic:MAIC_50410"/>
<evidence type="ECO:0000256" key="1">
    <source>
        <dbReference type="SAM" id="MobiDB-lite"/>
    </source>
</evidence>
<protein>
    <submittedName>
        <fullName evidence="2">Uncharacterized protein</fullName>
    </submittedName>
</protein>
<feature type="region of interest" description="Disordered" evidence="1">
    <location>
        <begin position="1"/>
        <end position="22"/>
    </location>
</feature>
<dbReference type="EMBL" id="AP022561">
    <property type="protein sequence ID" value="BBX10238.1"/>
    <property type="molecule type" value="Genomic_DNA"/>
</dbReference>
<evidence type="ECO:0000313" key="2">
    <source>
        <dbReference type="EMBL" id="BBX10238.1"/>
    </source>
</evidence>
<proteinExistence type="predicted"/>
<name>A0AAD1HT27_9MYCO</name>
<keyword evidence="3" id="KW-1185">Reference proteome</keyword>
<accession>A0AAD1HT27</accession>
<dbReference type="RefSeq" id="WP_115318433.1">
    <property type="nucleotide sequence ID" value="NZ_AP022561.1"/>
</dbReference>
<evidence type="ECO:0000313" key="3">
    <source>
        <dbReference type="Proteomes" id="UP000467327"/>
    </source>
</evidence>
<gene>
    <name evidence="2" type="ORF">MAIC_50410</name>
</gene>
<dbReference type="AlphaFoldDB" id="A0AAD1HT27"/>
<dbReference type="Proteomes" id="UP000467327">
    <property type="component" value="Chromosome"/>
</dbReference>
<sequence>MSRKSDAKKARRKKRQASRDERWLPGDVKGALDDVDVELAQAVETFDEWLTSRGWTFDAEFSTDTLISWFFEPSAAAVMDEGYEPVTRIWITASGEDDDFPAGVKAVLVGTGEDAGALYTVEPEVLLAQIGPIEAYRPGDAVPVLGDA</sequence>
<organism evidence="2 3">
    <name type="scientific">Mycolicibacterium aichiense</name>
    <dbReference type="NCBI Taxonomy" id="1799"/>
    <lineage>
        <taxon>Bacteria</taxon>
        <taxon>Bacillati</taxon>
        <taxon>Actinomycetota</taxon>
        <taxon>Actinomycetes</taxon>
        <taxon>Mycobacteriales</taxon>
        <taxon>Mycobacteriaceae</taxon>
        <taxon>Mycolicibacterium</taxon>
    </lineage>
</organism>